<evidence type="ECO:0000313" key="1">
    <source>
        <dbReference type="EMBL" id="SHE61237.1"/>
    </source>
</evidence>
<dbReference type="Proteomes" id="UP000184108">
    <property type="component" value="Unassembled WGS sequence"/>
</dbReference>
<gene>
    <name evidence="1" type="ORF">SAMN02787073_0743</name>
</gene>
<dbReference type="EMBL" id="FQVE01000001">
    <property type="protein sequence ID" value="SHE61237.1"/>
    <property type="molecule type" value="Genomic_DNA"/>
</dbReference>
<sequence>MELKILKPKESALVSKITVHKTGKLGFSKGAMEQLELESNKFCKFGMNEEGDLFIIVSNEKDDETYNVAKAGDYYYVSAKALLEDDLDIDYRSKNTTIFDLFKTENKKIMKMVKRVITK</sequence>
<evidence type="ECO:0000313" key="2">
    <source>
        <dbReference type="Proteomes" id="UP000184108"/>
    </source>
</evidence>
<name>A0A1M4UX63_9FLAO</name>
<dbReference type="RefSeq" id="WP_073171104.1">
    <property type="nucleotide sequence ID" value="NZ_FQVE01000001.1"/>
</dbReference>
<dbReference type="AlphaFoldDB" id="A0A1M4UX63"/>
<reference evidence="2" key="1">
    <citation type="submission" date="2016-11" db="EMBL/GenBank/DDBJ databases">
        <authorList>
            <person name="Varghese N."/>
            <person name="Submissions S."/>
        </authorList>
    </citation>
    <scope>NUCLEOTIDE SEQUENCE [LARGE SCALE GENOMIC DNA]</scope>
    <source>
        <strain evidence="2">YR203</strain>
    </source>
</reference>
<accession>A0A1M4UX63</accession>
<protein>
    <submittedName>
        <fullName evidence="1">Uncharacterized protein</fullName>
    </submittedName>
</protein>
<proteinExistence type="predicted"/>
<organism evidence="1 2">
    <name type="scientific">Chryseobacterium vrystaatense</name>
    <dbReference type="NCBI Taxonomy" id="307480"/>
    <lineage>
        <taxon>Bacteria</taxon>
        <taxon>Pseudomonadati</taxon>
        <taxon>Bacteroidota</taxon>
        <taxon>Flavobacteriia</taxon>
        <taxon>Flavobacteriales</taxon>
        <taxon>Weeksellaceae</taxon>
        <taxon>Chryseobacterium group</taxon>
        <taxon>Chryseobacterium</taxon>
    </lineage>
</organism>